<evidence type="ECO:0000313" key="4">
    <source>
        <dbReference type="Proteomes" id="UP000222542"/>
    </source>
</evidence>
<organism evidence="3 4">
    <name type="scientific">Capsicum annuum</name>
    <name type="common">Capsicum pepper</name>
    <dbReference type="NCBI Taxonomy" id="4072"/>
    <lineage>
        <taxon>Eukaryota</taxon>
        <taxon>Viridiplantae</taxon>
        <taxon>Streptophyta</taxon>
        <taxon>Embryophyta</taxon>
        <taxon>Tracheophyta</taxon>
        <taxon>Spermatophyta</taxon>
        <taxon>Magnoliopsida</taxon>
        <taxon>eudicotyledons</taxon>
        <taxon>Gunneridae</taxon>
        <taxon>Pentapetalae</taxon>
        <taxon>asterids</taxon>
        <taxon>lamiids</taxon>
        <taxon>Solanales</taxon>
        <taxon>Solanaceae</taxon>
        <taxon>Solanoideae</taxon>
        <taxon>Capsiceae</taxon>
        <taxon>Capsicum</taxon>
    </lineage>
</organism>
<dbReference type="OMA" id="VPFRNGH"/>
<dbReference type="Proteomes" id="UP000222542">
    <property type="component" value="Unassembled WGS sequence"/>
</dbReference>
<protein>
    <submittedName>
        <fullName evidence="3">Uncharacterized protein</fullName>
    </submittedName>
</protein>
<feature type="signal peptide" evidence="2">
    <location>
        <begin position="1"/>
        <end position="18"/>
    </location>
</feature>
<feature type="region of interest" description="Disordered" evidence="1">
    <location>
        <begin position="196"/>
        <end position="255"/>
    </location>
</feature>
<feature type="chain" id="PRO_5013572467" evidence="2">
    <location>
        <begin position="19"/>
        <end position="272"/>
    </location>
</feature>
<dbReference type="Gramene" id="PHT92272">
    <property type="protein sequence ID" value="PHT92272"/>
    <property type="gene ID" value="T459_00154"/>
</dbReference>
<sequence length="272" mass="32389">MDKLLIAIFFLFFTFSLARTPLTQEENDIPHIKLPESHPESDATSTNQFDKEIQHVQENQDHLPEPKGKKIKALPLTLVRLRPINRHFRVRPKRPSRLCNHHHFRHAHNLKPGTQSAQLDDLIPHGTDMILSSGENSYFDHVMFHDGMHRVPEEWMSFLYNNDEDDDEQKMSNFIINRNNHNKFGRMKLKERFYDPLDDEEEEDEDEHAKISEMQQEDQHSFDKKEMKKQLLKRHHEEEEREAEEGNGALREGKKTGGFMKHIRKFLDNYFD</sequence>
<dbReference type="AlphaFoldDB" id="A0A2G3ADE4"/>
<evidence type="ECO:0000256" key="2">
    <source>
        <dbReference type="SAM" id="SignalP"/>
    </source>
</evidence>
<proteinExistence type="predicted"/>
<accession>A0A2G3ADE4</accession>
<keyword evidence="2" id="KW-0732">Signal</keyword>
<name>A0A2G3ADE4_CAPAN</name>
<feature type="compositionally biased region" description="Acidic residues" evidence="1">
    <location>
        <begin position="196"/>
        <end position="206"/>
    </location>
</feature>
<feature type="compositionally biased region" description="Basic and acidic residues" evidence="1">
    <location>
        <begin position="207"/>
        <end position="229"/>
    </location>
</feature>
<evidence type="ECO:0000313" key="3">
    <source>
        <dbReference type="EMBL" id="PHT92272.1"/>
    </source>
</evidence>
<comment type="caution">
    <text evidence="3">The sequence shown here is derived from an EMBL/GenBank/DDBJ whole genome shotgun (WGS) entry which is preliminary data.</text>
</comment>
<dbReference type="EMBL" id="AYRZ02000001">
    <property type="protein sequence ID" value="PHT92272.1"/>
    <property type="molecule type" value="Genomic_DNA"/>
</dbReference>
<gene>
    <name evidence="3" type="ORF">T459_00154</name>
</gene>
<evidence type="ECO:0000256" key="1">
    <source>
        <dbReference type="SAM" id="MobiDB-lite"/>
    </source>
</evidence>
<reference evidence="3 4" key="1">
    <citation type="journal article" date="2014" name="Nat. Genet.">
        <title>Genome sequence of the hot pepper provides insights into the evolution of pungency in Capsicum species.</title>
        <authorList>
            <person name="Kim S."/>
            <person name="Park M."/>
            <person name="Yeom S.I."/>
            <person name="Kim Y.M."/>
            <person name="Lee J.M."/>
            <person name="Lee H.A."/>
            <person name="Seo E."/>
            <person name="Choi J."/>
            <person name="Cheong K."/>
            <person name="Kim K.T."/>
            <person name="Jung K."/>
            <person name="Lee G.W."/>
            <person name="Oh S.K."/>
            <person name="Bae C."/>
            <person name="Kim S.B."/>
            <person name="Lee H.Y."/>
            <person name="Kim S.Y."/>
            <person name="Kim M.S."/>
            <person name="Kang B.C."/>
            <person name="Jo Y.D."/>
            <person name="Yang H.B."/>
            <person name="Jeong H.J."/>
            <person name="Kang W.H."/>
            <person name="Kwon J.K."/>
            <person name="Shin C."/>
            <person name="Lim J.Y."/>
            <person name="Park J.H."/>
            <person name="Huh J.H."/>
            <person name="Kim J.S."/>
            <person name="Kim B.D."/>
            <person name="Cohen O."/>
            <person name="Paran I."/>
            <person name="Suh M.C."/>
            <person name="Lee S.B."/>
            <person name="Kim Y.K."/>
            <person name="Shin Y."/>
            <person name="Noh S.J."/>
            <person name="Park J."/>
            <person name="Seo Y.S."/>
            <person name="Kwon S.Y."/>
            <person name="Kim H.A."/>
            <person name="Park J.M."/>
            <person name="Kim H.J."/>
            <person name="Choi S.B."/>
            <person name="Bosland P.W."/>
            <person name="Reeves G."/>
            <person name="Jo S.H."/>
            <person name="Lee B.W."/>
            <person name="Cho H.T."/>
            <person name="Choi H.S."/>
            <person name="Lee M.S."/>
            <person name="Yu Y."/>
            <person name="Do Choi Y."/>
            <person name="Park B.S."/>
            <person name="van Deynze A."/>
            <person name="Ashrafi H."/>
            <person name="Hill T."/>
            <person name="Kim W.T."/>
            <person name="Pai H.S."/>
            <person name="Ahn H.K."/>
            <person name="Yeam I."/>
            <person name="Giovannoni J.J."/>
            <person name="Rose J.K."/>
            <person name="Sorensen I."/>
            <person name="Lee S.J."/>
            <person name="Kim R.W."/>
            <person name="Choi I.Y."/>
            <person name="Choi B.S."/>
            <person name="Lim J.S."/>
            <person name="Lee Y.H."/>
            <person name="Choi D."/>
        </authorList>
    </citation>
    <scope>NUCLEOTIDE SEQUENCE [LARGE SCALE GENOMIC DNA]</scope>
    <source>
        <strain evidence="4">cv. CM334</strain>
    </source>
</reference>
<keyword evidence="4" id="KW-1185">Reference proteome</keyword>
<reference evidence="3 4" key="2">
    <citation type="journal article" date="2017" name="Genome Biol.">
        <title>New reference genome sequences of hot pepper reveal the massive evolution of plant disease-resistance genes by retroduplication.</title>
        <authorList>
            <person name="Kim S."/>
            <person name="Park J."/>
            <person name="Yeom S.I."/>
            <person name="Kim Y.M."/>
            <person name="Seo E."/>
            <person name="Kim K.T."/>
            <person name="Kim M.S."/>
            <person name="Lee J.M."/>
            <person name="Cheong K."/>
            <person name="Shin H.S."/>
            <person name="Kim S.B."/>
            <person name="Han K."/>
            <person name="Lee J."/>
            <person name="Park M."/>
            <person name="Lee H.A."/>
            <person name="Lee H.Y."/>
            <person name="Lee Y."/>
            <person name="Oh S."/>
            <person name="Lee J.H."/>
            <person name="Choi E."/>
            <person name="Choi E."/>
            <person name="Lee S.E."/>
            <person name="Jeon J."/>
            <person name="Kim H."/>
            <person name="Choi G."/>
            <person name="Song H."/>
            <person name="Lee J."/>
            <person name="Lee S.C."/>
            <person name="Kwon J.K."/>
            <person name="Lee H.Y."/>
            <person name="Koo N."/>
            <person name="Hong Y."/>
            <person name="Kim R.W."/>
            <person name="Kang W.H."/>
            <person name="Huh J.H."/>
            <person name="Kang B.C."/>
            <person name="Yang T.J."/>
            <person name="Lee Y.H."/>
            <person name="Bennetzen J.L."/>
            <person name="Choi D."/>
        </authorList>
    </citation>
    <scope>NUCLEOTIDE SEQUENCE [LARGE SCALE GENOMIC DNA]</scope>
    <source>
        <strain evidence="4">cv. CM334</strain>
    </source>
</reference>